<evidence type="ECO:0000313" key="2">
    <source>
        <dbReference type="Proteomes" id="UP000822688"/>
    </source>
</evidence>
<dbReference type="Proteomes" id="UP000822688">
    <property type="component" value="Chromosome 4"/>
</dbReference>
<evidence type="ECO:0000313" key="1">
    <source>
        <dbReference type="EMBL" id="KAG0578844.1"/>
    </source>
</evidence>
<keyword evidence="2" id="KW-1185">Reference proteome</keyword>
<organism evidence="1 2">
    <name type="scientific">Ceratodon purpureus</name>
    <name type="common">Fire moss</name>
    <name type="synonym">Dicranum purpureum</name>
    <dbReference type="NCBI Taxonomy" id="3225"/>
    <lineage>
        <taxon>Eukaryota</taxon>
        <taxon>Viridiplantae</taxon>
        <taxon>Streptophyta</taxon>
        <taxon>Embryophyta</taxon>
        <taxon>Bryophyta</taxon>
        <taxon>Bryophytina</taxon>
        <taxon>Bryopsida</taxon>
        <taxon>Dicranidae</taxon>
        <taxon>Pseudoditrichales</taxon>
        <taxon>Ditrichaceae</taxon>
        <taxon>Ceratodon</taxon>
    </lineage>
</organism>
<dbReference type="AlphaFoldDB" id="A0A8T0I5X0"/>
<dbReference type="EMBL" id="CM026424">
    <property type="protein sequence ID" value="KAG0578844.1"/>
    <property type="molecule type" value="Genomic_DNA"/>
</dbReference>
<sequence>MRTAKYSLEGTPQQSLRSRKTSLTHQMEINLTLPIYPTTTITCRSPTPEFPNINSMYGATRAETTTSCILFFVNSYFGIGRSSFAEYKLNFPTVHWHLKFWRLSKSQ</sequence>
<proteinExistence type="predicted"/>
<gene>
    <name evidence="1" type="ORF">KC19_4G053800</name>
</gene>
<reference evidence="1" key="1">
    <citation type="submission" date="2020-06" db="EMBL/GenBank/DDBJ databases">
        <title>WGS assembly of Ceratodon purpureus strain R40.</title>
        <authorList>
            <person name="Carey S.B."/>
            <person name="Jenkins J."/>
            <person name="Shu S."/>
            <person name="Lovell J.T."/>
            <person name="Sreedasyam A."/>
            <person name="Maumus F."/>
            <person name="Tiley G.P."/>
            <person name="Fernandez-Pozo N."/>
            <person name="Barry K."/>
            <person name="Chen C."/>
            <person name="Wang M."/>
            <person name="Lipzen A."/>
            <person name="Daum C."/>
            <person name="Saski C.A."/>
            <person name="Payton A.C."/>
            <person name="Mcbreen J.C."/>
            <person name="Conrad R.E."/>
            <person name="Kollar L.M."/>
            <person name="Olsson S."/>
            <person name="Huttunen S."/>
            <person name="Landis J.B."/>
            <person name="Wickett N.J."/>
            <person name="Johnson M.G."/>
            <person name="Rensing S.A."/>
            <person name="Grimwood J."/>
            <person name="Schmutz J."/>
            <person name="Mcdaniel S.F."/>
        </authorList>
    </citation>
    <scope>NUCLEOTIDE SEQUENCE</scope>
    <source>
        <strain evidence="1">R40</strain>
    </source>
</reference>
<accession>A0A8T0I5X0</accession>
<name>A0A8T0I5X0_CERPU</name>
<protein>
    <submittedName>
        <fullName evidence="1">Uncharacterized protein</fullName>
    </submittedName>
</protein>
<comment type="caution">
    <text evidence="1">The sequence shown here is derived from an EMBL/GenBank/DDBJ whole genome shotgun (WGS) entry which is preliminary data.</text>
</comment>